<gene>
    <name evidence="5" type="ORF">CDCA_CDCA17G4324</name>
</gene>
<evidence type="ECO:0000256" key="2">
    <source>
        <dbReference type="ARBA" id="ARBA00047639"/>
    </source>
</evidence>
<dbReference type="Gene3D" id="3.40.50.800">
    <property type="entry name" value="Anticodon-binding domain"/>
    <property type="match status" value="1"/>
</dbReference>
<comment type="catalytic activity">
    <reaction evidence="2">
        <text>tRNA(His) + L-histidine + ATP = L-histidyl-tRNA(His) + AMP + diphosphate + H(+)</text>
        <dbReference type="Rhea" id="RHEA:17313"/>
        <dbReference type="Rhea" id="RHEA-COMP:9665"/>
        <dbReference type="Rhea" id="RHEA-COMP:9689"/>
        <dbReference type="ChEBI" id="CHEBI:15378"/>
        <dbReference type="ChEBI" id="CHEBI:30616"/>
        <dbReference type="ChEBI" id="CHEBI:33019"/>
        <dbReference type="ChEBI" id="CHEBI:57595"/>
        <dbReference type="ChEBI" id="CHEBI:78442"/>
        <dbReference type="ChEBI" id="CHEBI:78527"/>
        <dbReference type="ChEBI" id="CHEBI:456215"/>
        <dbReference type="EC" id="6.1.1.21"/>
    </reaction>
</comment>
<dbReference type="AlphaFoldDB" id="A0AAV9J173"/>
<dbReference type="PANTHER" id="PTHR43707:SF1">
    <property type="entry name" value="HISTIDINE--TRNA LIGASE, MITOCHONDRIAL-RELATED"/>
    <property type="match status" value="1"/>
</dbReference>
<evidence type="ECO:0000256" key="1">
    <source>
        <dbReference type="ARBA" id="ARBA00012815"/>
    </source>
</evidence>
<feature type="domain" description="Aminoacyl-transfer RNA synthetases class-II family profile" evidence="4">
    <location>
        <begin position="79"/>
        <end position="463"/>
    </location>
</feature>
<dbReference type="Pfam" id="PF13393">
    <property type="entry name" value="tRNA-synt_His"/>
    <property type="match status" value="1"/>
</dbReference>
<dbReference type="InterPro" id="IPR045864">
    <property type="entry name" value="aa-tRNA-synth_II/BPL/LPL"/>
</dbReference>
<evidence type="ECO:0000313" key="5">
    <source>
        <dbReference type="EMBL" id="KAK4538299.1"/>
    </source>
</evidence>
<dbReference type="EC" id="6.1.1.21" evidence="1"/>
<name>A0AAV9J173_CYACA</name>
<feature type="region of interest" description="Disordered" evidence="3">
    <location>
        <begin position="1"/>
        <end position="21"/>
    </location>
</feature>
<dbReference type="SUPFAM" id="SSF55681">
    <property type="entry name" value="Class II aaRS and biotin synthetases"/>
    <property type="match status" value="1"/>
</dbReference>
<sequence>MTARQDAVSHCSDRGRDGERGGRWVRVHRGETNHGDRRRWPILGTLWACLSRSVFRRTASTLRSPRGMPVTYPPRAEHRRQLLERLHRTAARFGYELLELPVCEFRSTYAHTLGTASEIVQEKQFFTVQAHRSPTTIGAGDTTPLDASETGVDELVLRPEGTAGVLRTLLHDADGKRCLKASSSPSVRFRYAGPMFRHERPQRGRLRQFTQFGVECVERCGRGREGAAHAASLPRMHSVLNDVECVVMAAQALRAVGLDVGAATPASSPRPRAHLRLNSLGHRESRTAFTRALAKFLTPRKAHLSPASQQRLERGEPEALLRILDSKHELDRRLLREVRDRMPQVAEFWDVDTRAHFEAVCAILAELSGDALPLSFSVDPLLVRGLDYYDHTVFEFVGTAGADEHALAVDGAGGTQHTILAGGRYDSLLAASSGAHGASGGIGWAAGIERLEALLGDAQQQLPPHARPIYIAVLSSDATVQAHRARDKAALAMQCALRLRQMLQPAHPAAPTTDPNECPPVLSPRFGNRVGKHLSAAADTHAIAALILGDDELERGQTVTVKNLDTGEQHAHLPLPSALQLVVQWCAAERRDA</sequence>
<organism evidence="5 6">
    <name type="scientific">Cyanidium caldarium</name>
    <name type="common">Red alga</name>
    <dbReference type="NCBI Taxonomy" id="2771"/>
    <lineage>
        <taxon>Eukaryota</taxon>
        <taxon>Rhodophyta</taxon>
        <taxon>Bangiophyceae</taxon>
        <taxon>Cyanidiales</taxon>
        <taxon>Cyanidiaceae</taxon>
        <taxon>Cyanidium</taxon>
    </lineage>
</organism>
<accession>A0AAV9J173</accession>
<dbReference type="EMBL" id="JANCYW010000017">
    <property type="protein sequence ID" value="KAK4538299.1"/>
    <property type="molecule type" value="Genomic_DNA"/>
</dbReference>
<reference evidence="5 6" key="1">
    <citation type="submission" date="2022-07" db="EMBL/GenBank/DDBJ databases">
        <title>Genome-wide signatures of adaptation to extreme environments.</title>
        <authorList>
            <person name="Cho C.H."/>
            <person name="Yoon H.S."/>
        </authorList>
    </citation>
    <scope>NUCLEOTIDE SEQUENCE [LARGE SCALE GENOMIC DNA]</scope>
    <source>
        <strain evidence="5 6">DBV 063 E5</strain>
    </source>
</reference>
<feature type="compositionally biased region" description="Basic and acidic residues" evidence="3">
    <location>
        <begin position="11"/>
        <end position="21"/>
    </location>
</feature>
<evidence type="ECO:0000313" key="6">
    <source>
        <dbReference type="Proteomes" id="UP001301350"/>
    </source>
</evidence>
<proteinExistence type="predicted"/>
<evidence type="ECO:0000259" key="4">
    <source>
        <dbReference type="PROSITE" id="PS50862"/>
    </source>
</evidence>
<dbReference type="InterPro" id="IPR041715">
    <property type="entry name" value="HisRS-like_core"/>
</dbReference>
<dbReference type="InterPro" id="IPR036621">
    <property type="entry name" value="Anticodon-bd_dom_sf"/>
</dbReference>
<evidence type="ECO:0000256" key="3">
    <source>
        <dbReference type="SAM" id="MobiDB-lite"/>
    </source>
</evidence>
<dbReference type="PROSITE" id="PS50862">
    <property type="entry name" value="AA_TRNA_LIGASE_II"/>
    <property type="match status" value="1"/>
</dbReference>
<dbReference type="Gene3D" id="3.30.930.10">
    <property type="entry name" value="Bira Bifunctional Protein, Domain 2"/>
    <property type="match status" value="1"/>
</dbReference>
<dbReference type="InterPro" id="IPR004516">
    <property type="entry name" value="HisRS/HisZ"/>
</dbReference>
<dbReference type="SUPFAM" id="SSF52954">
    <property type="entry name" value="Class II aaRS ABD-related"/>
    <property type="match status" value="1"/>
</dbReference>
<keyword evidence="6" id="KW-1185">Reference proteome</keyword>
<dbReference type="GO" id="GO:0004821">
    <property type="term" value="F:histidine-tRNA ligase activity"/>
    <property type="evidence" value="ECO:0007669"/>
    <property type="project" value="UniProtKB-EC"/>
</dbReference>
<protein>
    <recommendedName>
        <fullName evidence="1">histidine--tRNA ligase</fullName>
        <ecNumber evidence="1">6.1.1.21</ecNumber>
    </recommendedName>
</protein>
<dbReference type="GO" id="GO:0005737">
    <property type="term" value="C:cytoplasm"/>
    <property type="evidence" value="ECO:0007669"/>
    <property type="project" value="InterPro"/>
</dbReference>
<dbReference type="GO" id="GO:0006427">
    <property type="term" value="P:histidyl-tRNA aminoacylation"/>
    <property type="evidence" value="ECO:0007669"/>
    <property type="project" value="TreeGrafter"/>
</dbReference>
<dbReference type="PANTHER" id="PTHR43707">
    <property type="entry name" value="HISTIDYL-TRNA SYNTHETASE"/>
    <property type="match status" value="1"/>
</dbReference>
<dbReference type="CDD" id="cd00773">
    <property type="entry name" value="HisRS-like_core"/>
    <property type="match status" value="1"/>
</dbReference>
<dbReference type="InterPro" id="IPR006195">
    <property type="entry name" value="aa-tRNA-synth_II"/>
</dbReference>
<comment type="caution">
    <text evidence="5">The sequence shown here is derived from an EMBL/GenBank/DDBJ whole genome shotgun (WGS) entry which is preliminary data.</text>
</comment>
<dbReference type="Proteomes" id="UP001301350">
    <property type="component" value="Unassembled WGS sequence"/>
</dbReference>